<evidence type="ECO:0000313" key="2">
    <source>
        <dbReference type="EMBL" id="MBB6029147.1"/>
    </source>
</evidence>
<protein>
    <submittedName>
        <fullName evidence="2">Vancomycin resistance protein YoaR</fullName>
    </submittedName>
</protein>
<dbReference type="EMBL" id="JACHEZ010000002">
    <property type="protein sequence ID" value="MBB6029147.1"/>
    <property type="molecule type" value="Genomic_DNA"/>
</dbReference>
<gene>
    <name evidence="2" type="ORF">HNQ05_000512</name>
</gene>
<dbReference type="InterPro" id="IPR052913">
    <property type="entry name" value="Glycopeptide_resist_protein"/>
</dbReference>
<keyword evidence="3" id="KW-1185">Reference proteome</keyword>
<dbReference type="Proteomes" id="UP000587579">
    <property type="component" value="Unassembled WGS sequence"/>
</dbReference>
<name>A0ABR6NZI4_9DEIN</name>
<evidence type="ECO:0000313" key="3">
    <source>
        <dbReference type="Proteomes" id="UP000587579"/>
    </source>
</evidence>
<dbReference type="RefSeq" id="WP_147145776.1">
    <property type="nucleotide sequence ID" value="NZ_JACHEZ010000002.1"/>
</dbReference>
<feature type="region of interest" description="Disordered" evidence="1">
    <location>
        <begin position="365"/>
        <end position="384"/>
    </location>
</feature>
<organism evidence="2 3">
    <name type="scientific">Oceanithermus desulfurans</name>
    <dbReference type="NCBI Taxonomy" id="227924"/>
    <lineage>
        <taxon>Bacteria</taxon>
        <taxon>Thermotogati</taxon>
        <taxon>Deinococcota</taxon>
        <taxon>Deinococci</taxon>
        <taxon>Thermales</taxon>
        <taxon>Thermaceae</taxon>
        <taxon>Oceanithermus</taxon>
    </lineage>
</organism>
<dbReference type="PANTHER" id="PTHR35788">
    <property type="entry name" value="EXPORTED PROTEIN-RELATED"/>
    <property type="match status" value="1"/>
</dbReference>
<dbReference type="Pfam" id="PF04294">
    <property type="entry name" value="VanW"/>
    <property type="match status" value="1"/>
</dbReference>
<comment type="caution">
    <text evidence="2">The sequence shown here is derived from an EMBL/GenBank/DDBJ whole genome shotgun (WGS) entry which is preliminary data.</text>
</comment>
<accession>A0ABR6NZI4</accession>
<dbReference type="InterPro" id="IPR007391">
    <property type="entry name" value="Vancomycin_resist_VanW"/>
</dbReference>
<proteinExistence type="predicted"/>
<sequence>MREIWKILGVFLLTVPALAQVNAVWVIRDHEIVGGELHEYVGTKVYPVNSAEEVRALADKVRREVRPARWVYDPHRGWVALQRRGYRMDVEAAVVAYRDAAFLGRTQFVIPVEVIEPEPSVSEWYARGVRGLIGEGVTGFWGSSPARIHNIRTGAAHLNGRWIPRGAEFSFNRAVGAIDEENGYVESLVILGDATEKGVGGGICQVSTTTFRAAFFAGLPVTERYPHSYQLRYYRPVGLDATIYQPWRDLKFINDTPGDVLVLAQVRGYKLYVRFFGTADRSVTWEGPFIRDRKPPLEPREVVDETLEPGYRKQIDWAAEGLTAVVRRKVYYDDGRVYEDVFESTYRPWGDVFLVGPPGLEPAVPLPPVIGKPEVQGAGPPPRP</sequence>
<evidence type="ECO:0000256" key="1">
    <source>
        <dbReference type="SAM" id="MobiDB-lite"/>
    </source>
</evidence>
<dbReference type="PANTHER" id="PTHR35788:SF1">
    <property type="entry name" value="EXPORTED PROTEIN"/>
    <property type="match status" value="1"/>
</dbReference>
<reference evidence="2 3" key="1">
    <citation type="submission" date="2020-08" db="EMBL/GenBank/DDBJ databases">
        <title>Genomic Encyclopedia of Type Strains, Phase IV (KMG-IV): sequencing the most valuable type-strain genomes for metagenomic binning, comparative biology and taxonomic classification.</title>
        <authorList>
            <person name="Goeker M."/>
        </authorList>
    </citation>
    <scope>NUCLEOTIDE SEQUENCE [LARGE SCALE GENOMIC DNA]</scope>
    <source>
        <strain evidence="2 3">DSM 15757</strain>
    </source>
</reference>